<reference evidence="1 2" key="1">
    <citation type="submission" date="2017-01" db="EMBL/GenBank/DDBJ databases">
        <title>Planococcus faecalis genome complete sequence.</title>
        <authorList>
            <person name="Lee P.C."/>
        </authorList>
    </citation>
    <scope>NUCLEOTIDE SEQUENCE [LARGE SCALE GENOMIC DNA]</scope>
    <source>
        <strain evidence="1 2">AJ003</strain>
    </source>
</reference>
<proteinExistence type="predicted"/>
<accession>A0ABM6IWM0</accession>
<dbReference type="EMBL" id="CP019401">
    <property type="protein sequence ID" value="AQU80972.1"/>
    <property type="molecule type" value="Genomic_DNA"/>
</dbReference>
<protein>
    <submittedName>
        <fullName evidence="1">Uncharacterized protein</fullName>
    </submittedName>
</protein>
<keyword evidence="2" id="KW-1185">Reference proteome</keyword>
<gene>
    <name evidence="1" type="ORF">AJGP001_02905</name>
</gene>
<evidence type="ECO:0000313" key="1">
    <source>
        <dbReference type="EMBL" id="AQU80972.1"/>
    </source>
</evidence>
<sequence length="87" mass="9964">MEHDEQARAAGLLIGIPGTLYLWSVSYSSTAYMEKVGGVWTAYRESYIPNKSTANSFKVISEGNTFEYVFSQYKKYIDYVNEKRGEK</sequence>
<evidence type="ECO:0000313" key="2">
    <source>
        <dbReference type="Proteomes" id="UP000189661"/>
    </source>
</evidence>
<organism evidence="1 2">
    <name type="scientific">Planococcus faecalis</name>
    <dbReference type="NCBI Taxonomy" id="1598147"/>
    <lineage>
        <taxon>Bacteria</taxon>
        <taxon>Bacillati</taxon>
        <taxon>Bacillota</taxon>
        <taxon>Bacilli</taxon>
        <taxon>Bacillales</taxon>
        <taxon>Caryophanaceae</taxon>
        <taxon>Planococcus</taxon>
    </lineage>
</organism>
<name>A0ABM6IWM0_9BACL</name>
<dbReference type="Proteomes" id="UP000189661">
    <property type="component" value="Chromosome"/>
</dbReference>